<proteinExistence type="predicted"/>
<accession>A0A367ZJX5</accession>
<dbReference type="AlphaFoldDB" id="A0A367ZJX5"/>
<dbReference type="SUPFAM" id="SSF51126">
    <property type="entry name" value="Pectin lyase-like"/>
    <property type="match status" value="1"/>
</dbReference>
<evidence type="ECO:0000259" key="2">
    <source>
        <dbReference type="PROSITE" id="PS50853"/>
    </source>
</evidence>
<protein>
    <submittedName>
        <fullName evidence="3">Large exoproteins involved in heme utilization or adhesion</fullName>
    </submittedName>
</protein>
<dbReference type="GO" id="GO:0046872">
    <property type="term" value="F:metal ion binding"/>
    <property type="evidence" value="ECO:0007669"/>
    <property type="project" value="InterPro"/>
</dbReference>
<dbReference type="EMBL" id="QOQW01000028">
    <property type="protein sequence ID" value="RCK78039.1"/>
    <property type="molecule type" value="Genomic_DNA"/>
</dbReference>
<dbReference type="PROSITE" id="PS51257">
    <property type="entry name" value="PROKAR_LIPOPROTEIN"/>
    <property type="match status" value="1"/>
</dbReference>
<dbReference type="SUPFAM" id="SSF49464">
    <property type="entry name" value="Carboxypeptidase regulatory domain-like"/>
    <property type="match status" value="1"/>
</dbReference>
<evidence type="ECO:0000313" key="3">
    <source>
        <dbReference type="EMBL" id="RCK78039.1"/>
    </source>
</evidence>
<dbReference type="InterPro" id="IPR013783">
    <property type="entry name" value="Ig-like_fold"/>
</dbReference>
<dbReference type="InterPro" id="IPR015914">
    <property type="entry name" value="PAPs_N"/>
</dbReference>
<evidence type="ECO:0000313" key="4">
    <source>
        <dbReference type="Proteomes" id="UP000252355"/>
    </source>
</evidence>
<organism evidence="3 4">
    <name type="scientific">Candidatus Ozemobacter sibiricus</name>
    <dbReference type="NCBI Taxonomy" id="2268124"/>
    <lineage>
        <taxon>Bacteria</taxon>
        <taxon>Candidatus Ozemobacteria</taxon>
        <taxon>Candidatus Ozemobacterales</taxon>
        <taxon>Candidatus Ozemobacteraceae</taxon>
        <taxon>Candidatus Ozemobacter</taxon>
    </lineage>
</organism>
<feature type="domain" description="Fibronectin type-III" evidence="2">
    <location>
        <begin position="118"/>
        <end position="211"/>
    </location>
</feature>
<dbReference type="GO" id="GO:0003993">
    <property type="term" value="F:acid phosphatase activity"/>
    <property type="evidence" value="ECO:0007669"/>
    <property type="project" value="InterPro"/>
</dbReference>
<reference evidence="3 4" key="1">
    <citation type="submission" date="2018-05" db="EMBL/GenBank/DDBJ databases">
        <title>A metagenomic window into the 2 km-deep terrestrial subsurface aquifer revealed taxonomically and functionally diverse microbial community comprising novel uncultured bacterial lineages.</title>
        <authorList>
            <person name="Kadnikov V.V."/>
            <person name="Mardanov A.V."/>
            <person name="Beletsky A.V."/>
            <person name="Banks D."/>
            <person name="Pimenov N.V."/>
            <person name="Frank Y.A."/>
            <person name="Karnachuk O.V."/>
            <person name="Ravin N.V."/>
        </authorList>
    </citation>
    <scope>NUCLEOTIDE SEQUENCE [LARGE SCALE GENOMIC DNA]</scope>
    <source>
        <strain evidence="3">BY5</strain>
    </source>
</reference>
<dbReference type="InterPro" id="IPR011050">
    <property type="entry name" value="Pectin_lyase_fold/virulence"/>
</dbReference>
<dbReference type="SMART" id="SM00060">
    <property type="entry name" value="FN3"/>
    <property type="match status" value="2"/>
</dbReference>
<dbReference type="SUPFAM" id="SSF49265">
    <property type="entry name" value="Fibronectin type III"/>
    <property type="match status" value="1"/>
</dbReference>
<feature type="domain" description="Fibronectin type-III" evidence="2">
    <location>
        <begin position="212"/>
        <end position="312"/>
    </location>
</feature>
<dbReference type="Pfam" id="PF13620">
    <property type="entry name" value="CarboxypepD_reg"/>
    <property type="match status" value="1"/>
</dbReference>
<dbReference type="Proteomes" id="UP000252355">
    <property type="component" value="Unassembled WGS sequence"/>
</dbReference>
<sequence length="610" mass="65061">MVASPRRMRLLLALLAGLFALTGCLKTDSSVTGNLAGKVFDANGHVLRGARVELYGGDHATTTDELGRYRIYGIAPGQRKVVATYQGRSVVKIFEVPRGGTLENADLIFDAIDGLPPIITDVAVVDLGQNSARITWKTNEPADSIVDYATGPIGLGSYTFQATDSALLTDHSLTLANLRPNATYHFRVRSRDFAGNEGVSSDYQFMTLAGDPPAPVANFAIAPPTEMERVVLTWTSNTEPDLVGYNLYRSESRNGPFARVNADPIPSGATTTTWRDDGLKIGVKYYYYVRAVDQAGNESPQSTTLAVVTPGSLPENRTWKAAESPYILTGDLRVRGGVVLTIEPGVEVKFTQSDSLPDVNGGPMADLIVQGGLLAVGTPDRRIIFTSAESFPSKGNWGGIKFLSTNEPENQLKFITLLFADTGVRSEGSTPAIENSEFGLCGVGLDLGLSTALNVRYNTIRDCDLGIVSANSNIRNNLFIKNQVGAGLLGADRFEYNTVDCLIGVEVPFGTPVISNNIIAYTGTGKALYGINQTQPTATPTISFNDIWNYTFATNGLTVATGPGNIASDPLFIGGSPFDYHLQTVAGGYASDSPCLTAGESGTQMGRYGP</sequence>
<feature type="signal peptide" evidence="1">
    <location>
        <begin position="1"/>
        <end position="22"/>
    </location>
</feature>
<feature type="chain" id="PRO_5016885846" evidence="1">
    <location>
        <begin position="23"/>
        <end position="610"/>
    </location>
</feature>
<dbReference type="InterPro" id="IPR008969">
    <property type="entry name" value="CarboxyPept-like_regulatory"/>
</dbReference>
<dbReference type="Pfam" id="PF16656">
    <property type="entry name" value="Pur_ac_phosph_N"/>
    <property type="match status" value="1"/>
</dbReference>
<dbReference type="InterPro" id="IPR003961">
    <property type="entry name" value="FN3_dom"/>
</dbReference>
<name>A0A367ZJX5_9BACT</name>
<dbReference type="CDD" id="cd00063">
    <property type="entry name" value="FN3"/>
    <property type="match status" value="2"/>
</dbReference>
<dbReference type="InterPro" id="IPR036116">
    <property type="entry name" value="FN3_sf"/>
</dbReference>
<comment type="caution">
    <text evidence="3">The sequence shown here is derived from an EMBL/GenBank/DDBJ whole genome shotgun (WGS) entry which is preliminary data.</text>
</comment>
<keyword evidence="1" id="KW-0732">Signal</keyword>
<gene>
    <name evidence="3" type="ORF">OZSIB_1815</name>
</gene>
<dbReference type="PROSITE" id="PS50853">
    <property type="entry name" value="FN3"/>
    <property type="match status" value="2"/>
</dbReference>
<dbReference type="Gene3D" id="2.60.40.10">
    <property type="entry name" value="Immunoglobulins"/>
    <property type="match status" value="2"/>
</dbReference>
<dbReference type="Gene3D" id="2.60.40.1120">
    <property type="entry name" value="Carboxypeptidase-like, regulatory domain"/>
    <property type="match status" value="1"/>
</dbReference>
<evidence type="ECO:0000256" key="1">
    <source>
        <dbReference type="SAM" id="SignalP"/>
    </source>
</evidence>